<feature type="binding site" evidence="4">
    <location>
        <position position="184"/>
    </location>
    <ligand>
        <name>substrate</name>
    </ligand>
</feature>
<dbReference type="EC" id="3.5.4.31" evidence="4"/>
<dbReference type="Gene3D" id="3.20.20.140">
    <property type="entry name" value="Metal-dependent hydrolases"/>
    <property type="match status" value="1"/>
</dbReference>
<proteinExistence type="inferred from homology"/>
<dbReference type="InterPro" id="IPR050287">
    <property type="entry name" value="MTA/SAH_deaminase"/>
</dbReference>
<accession>A0A6N7IQ79</accession>
<dbReference type="GO" id="GO:0090614">
    <property type="term" value="F:5'-methylthioadenosine deaminase activity"/>
    <property type="evidence" value="ECO:0007669"/>
    <property type="project" value="UniProtKB-UniRule"/>
</dbReference>
<evidence type="ECO:0000256" key="4">
    <source>
        <dbReference type="HAMAP-Rule" id="MF_01281"/>
    </source>
</evidence>
<feature type="binding site" evidence="4">
    <location>
        <position position="214"/>
    </location>
    <ligand>
        <name>substrate</name>
    </ligand>
</feature>
<gene>
    <name evidence="4" type="primary">mtaD</name>
    <name evidence="6" type="ORF">GFC01_05475</name>
</gene>
<comment type="cofactor">
    <cofactor evidence="4">
        <name>Zn(2+)</name>
        <dbReference type="ChEBI" id="CHEBI:29105"/>
    </cofactor>
    <text evidence="4">Binds 1 zinc ion per subunit.</text>
</comment>
<dbReference type="PANTHER" id="PTHR43794:SF11">
    <property type="entry name" value="AMIDOHYDROLASE-RELATED DOMAIN-CONTAINING PROTEIN"/>
    <property type="match status" value="1"/>
</dbReference>
<dbReference type="InterPro" id="IPR032466">
    <property type="entry name" value="Metal_Hydrolase"/>
</dbReference>
<dbReference type="GO" id="GO:0050270">
    <property type="term" value="F:S-adenosylhomocysteine deaminase activity"/>
    <property type="evidence" value="ECO:0007669"/>
    <property type="project" value="UniProtKB-UniRule"/>
</dbReference>
<evidence type="ECO:0000313" key="7">
    <source>
        <dbReference type="Proteomes" id="UP000441717"/>
    </source>
</evidence>
<reference evidence="6 7" key="1">
    <citation type="submission" date="2019-10" db="EMBL/GenBank/DDBJ databases">
        <title>Comparative genomics of sulfur disproportionating microorganisms.</title>
        <authorList>
            <person name="Ward L.M."/>
            <person name="Bertran E."/>
            <person name="Johnston D."/>
        </authorList>
    </citation>
    <scope>NUCLEOTIDE SEQUENCE [LARGE SCALE GENOMIC DNA]</scope>
    <source>
        <strain evidence="6 7">DSM 14055</strain>
    </source>
</reference>
<feature type="binding site" evidence="4">
    <location>
        <position position="299"/>
    </location>
    <ligand>
        <name>substrate</name>
    </ligand>
</feature>
<dbReference type="SUPFAM" id="SSF51556">
    <property type="entry name" value="Metallo-dependent hydrolases"/>
    <property type="match status" value="1"/>
</dbReference>
<dbReference type="SUPFAM" id="SSF51338">
    <property type="entry name" value="Composite domain of metallo-dependent hydrolases"/>
    <property type="match status" value="1"/>
</dbReference>
<dbReference type="Gene3D" id="2.30.40.10">
    <property type="entry name" value="Urease, subunit C, domain 1"/>
    <property type="match status" value="1"/>
</dbReference>
<dbReference type="AlphaFoldDB" id="A0A6N7IQ79"/>
<evidence type="ECO:0000313" key="6">
    <source>
        <dbReference type="EMBL" id="MQL51719.1"/>
    </source>
</evidence>
<feature type="binding site" evidence="4">
    <location>
        <position position="65"/>
    </location>
    <ligand>
        <name>Zn(2+)</name>
        <dbReference type="ChEBI" id="CHEBI:29105"/>
    </ligand>
</feature>
<dbReference type="GO" id="GO:0046872">
    <property type="term" value="F:metal ion binding"/>
    <property type="evidence" value="ECO:0007669"/>
    <property type="project" value="UniProtKB-KW"/>
</dbReference>
<feature type="binding site" evidence="4">
    <location>
        <position position="211"/>
    </location>
    <ligand>
        <name>Zn(2+)</name>
        <dbReference type="ChEBI" id="CHEBI:29105"/>
    </ligand>
</feature>
<evidence type="ECO:0000256" key="1">
    <source>
        <dbReference type="ARBA" id="ARBA00022723"/>
    </source>
</evidence>
<evidence type="ECO:0000259" key="5">
    <source>
        <dbReference type="Pfam" id="PF01979"/>
    </source>
</evidence>
<comment type="catalytic activity">
    <reaction evidence="4">
        <text>S-adenosyl-L-homocysteine + H2O + H(+) = S-inosyl-L-homocysteine + NH4(+)</text>
        <dbReference type="Rhea" id="RHEA:20716"/>
        <dbReference type="ChEBI" id="CHEBI:15377"/>
        <dbReference type="ChEBI" id="CHEBI:15378"/>
        <dbReference type="ChEBI" id="CHEBI:28938"/>
        <dbReference type="ChEBI" id="CHEBI:57856"/>
        <dbReference type="ChEBI" id="CHEBI:57985"/>
        <dbReference type="EC" id="3.5.4.28"/>
    </reaction>
</comment>
<keyword evidence="1 4" id="KW-0479">Metal-binding</keyword>
<feature type="binding site" evidence="4">
    <location>
        <position position="299"/>
    </location>
    <ligand>
        <name>Zn(2+)</name>
        <dbReference type="ChEBI" id="CHEBI:29105"/>
    </ligand>
</feature>
<comment type="similarity">
    <text evidence="4">Belongs to the metallo-dependent hydrolases superfamily. MTA/SAH deaminase family.</text>
</comment>
<keyword evidence="3 4" id="KW-0862">Zinc</keyword>
<comment type="function">
    <text evidence="4">Catalyzes the deamination of 5-methylthioadenosine and S-adenosyl-L-homocysteine into 5-methylthioinosine and S-inosyl-L-homocysteine, respectively. Is also able to deaminate adenosine.</text>
</comment>
<evidence type="ECO:0000256" key="3">
    <source>
        <dbReference type="ARBA" id="ARBA00022833"/>
    </source>
</evidence>
<dbReference type="OrthoDB" id="9807210at2"/>
<feature type="domain" description="Amidohydrolase-related" evidence="5">
    <location>
        <begin position="57"/>
        <end position="402"/>
    </location>
</feature>
<feature type="binding site" evidence="4">
    <location>
        <position position="94"/>
    </location>
    <ligand>
        <name>substrate</name>
    </ligand>
</feature>
<dbReference type="InterPro" id="IPR023512">
    <property type="entry name" value="Deaminase_MtaD/DadD"/>
</dbReference>
<comment type="caution">
    <text evidence="4">Lacks conserved residue(s) required for the propagation of feature annotation.</text>
</comment>
<sequence>MIFIRGAAVLTMESPGVLYENGEILIEGQYITHVGPAGSASPPNDIDRIIDARGMLALPGLVNCHTHGAMTLLRSYADDLPLQRWLEEKIWPVEERLDPEDIYWGTMLCCLEMIRSGTTSFADMYFHMDQAARAVEKAGLRASLSRGMIGLSTGAGDALEESRHFIGEWHGAADGRITTMLGPHAPYTCPPDFLRKVMDMAAEVQVGIHIHLAETGKEVEDIRRQYGKRPVALMDELGLFAFPVLAAHCVHLDEEEINILAEKKVGVAHNPESNMKLASGIAPVTRLLEAGVLVGLGTDGPASNNNLDMMEEMRSAALLQKVATMDPVALPAFTALSMATVNGARVLGLHDVGLLKPGYKADIILINLHRPHLYPRHDLVAHLVYAAQSADVETVIVDGRVVMEKRQVLTVDEEEVYRQVSRRAERLAGRK</sequence>
<evidence type="ECO:0000256" key="2">
    <source>
        <dbReference type="ARBA" id="ARBA00022801"/>
    </source>
</evidence>
<comment type="caution">
    <text evidence="6">The sequence shown here is derived from an EMBL/GenBank/DDBJ whole genome shotgun (WGS) entry which is preliminary data.</text>
</comment>
<name>A0A6N7IQ79_9FIRM</name>
<feature type="binding site" evidence="4">
    <location>
        <position position="67"/>
    </location>
    <ligand>
        <name>Zn(2+)</name>
        <dbReference type="ChEBI" id="CHEBI:29105"/>
    </ligand>
</feature>
<dbReference type="HAMAP" id="MF_01281">
    <property type="entry name" value="MTA_SAH_deamin"/>
    <property type="match status" value="1"/>
</dbReference>
<organism evidence="6 7">
    <name type="scientific">Desulfofundulus thermobenzoicus</name>
    <dbReference type="NCBI Taxonomy" id="29376"/>
    <lineage>
        <taxon>Bacteria</taxon>
        <taxon>Bacillati</taxon>
        <taxon>Bacillota</taxon>
        <taxon>Clostridia</taxon>
        <taxon>Eubacteriales</taxon>
        <taxon>Peptococcaceae</taxon>
        <taxon>Desulfofundulus</taxon>
    </lineage>
</organism>
<dbReference type="RefSeq" id="WP_152945655.1">
    <property type="nucleotide sequence ID" value="NZ_WHYR01000011.1"/>
</dbReference>
<comment type="catalytic activity">
    <reaction evidence="4">
        <text>S-methyl-5'-thioadenosine + H2O + H(+) = S-methyl-5'-thioinosine + NH4(+)</text>
        <dbReference type="Rhea" id="RHEA:25025"/>
        <dbReference type="ChEBI" id="CHEBI:15377"/>
        <dbReference type="ChEBI" id="CHEBI:15378"/>
        <dbReference type="ChEBI" id="CHEBI:17509"/>
        <dbReference type="ChEBI" id="CHEBI:28938"/>
        <dbReference type="ChEBI" id="CHEBI:48595"/>
        <dbReference type="EC" id="3.5.4.31"/>
    </reaction>
</comment>
<keyword evidence="2 4" id="KW-0378">Hydrolase</keyword>
<dbReference type="InterPro" id="IPR011059">
    <property type="entry name" value="Metal-dep_hydrolase_composite"/>
</dbReference>
<protein>
    <recommendedName>
        <fullName evidence="4">5-methylthioadenosine/S-adenosylhomocysteine deaminase</fullName>
        <shortName evidence="4">MTA/SAH deaminase</shortName>
        <ecNumber evidence="4">3.5.4.28</ecNumber>
        <ecNumber evidence="4">3.5.4.31</ecNumber>
    </recommendedName>
</protein>
<dbReference type="CDD" id="cd01298">
    <property type="entry name" value="ATZ_TRZ_like"/>
    <property type="match status" value="1"/>
</dbReference>
<keyword evidence="7" id="KW-1185">Reference proteome</keyword>
<dbReference type="Proteomes" id="UP000441717">
    <property type="component" value="Unassembled WGS sequence"/>
</dbReference>
<dbReference type="InterPro" id="IPR006680">
    <property type="entry name" value="Amidohydro-rel"/>
</dbReference>
<dbReference type="FunFam" id="3.20.20.140:FF:000014">
    <property type="entry name" value="5-methylthioadenosine/S-adenosylhomocysteine deaminase"/>
    <property type="match status" value="1"/>
</dbReference>
<dbReference type="PANTHER" id="PTHR43794">
    <property type="entry name" value="AMINOHYDROLASE SSNA-RELATED"/>
    <property type="match status" value="1"/>
</dbReference>
<dbReference type="EMBL" id="WHYR01000011">
    <property type="protein sequence ID" value="MQL51719.1"/>
    <property type="molecule type" value="Genomic_DNA"/>
</dbReference>
<feature type="binding site" evidence="4">
    <location>
        <position position="146"/>
    </location>
    <ligand>
        <name>substrate</name>
    </ligand>
</feature>
<dbReference type="Pfam" id="PF01979">
    <property type="entry name" value="Amidohydro_1"/>
    <property type="match status" value="1"/>
</dbReference>
<dbReference type="EC" id="3.5.4.28" evidence="4"/>